<evidence type="ECO:0000256" key="7">
    <source>
        <dbReference type="ARBA" id="ARBA00022692"/>
    </source>
</evidence>
<dbReference type="Gene3D" id="1.10.287.130">
    <property type="match status" value="1"/>
</dbReference>
<dbReference type="Pfam" id="PF00512">
    <property type="entry name" value="HisKA"/>
    <property type="match status" value="1"/>
</dbReference>
<dbReference type="InterPro" id="IPR036097">
    <property type="entry name" value="HisK_dim/P_sf"/>
</dbReference>
<feature type="transmembrane region" description="Helical" evidence="13">
    <location>
        <begin position="414"/>
        <end position="438"/>
    </location>
</feature>
<dbReference type="EC" id="2.7.13.3" evidence="4"/>
<feature type="transmembrane region" description="Helical" evidence="13">
    <location>
        <begin position="445"/>
        <end position="463"/>
    </location>
</feature>
<keyword evidence="17" id="KW-1185">Reference proteome</keyword>
<feature type="transmembrane region" description="Helical" evidence="13">
    <location>
        <begin position="385"/>
        <end position="408"/>
    </location>
</feature>
<evidence type="ECO:0000256" key="1">
    <source>
        <dbReference type="ARBA" id="ARBA00000085"/>
    </source>
</evidence>
<dbReference type="SUPFAM" id="SSF55874">
    <property type="entry name" value="ATPase domain of HSP90 chaperone/DNA topoisomerase II/histidine kinase"/>
    <property type="match status" value="1"/>
</dbReference>
<feature type="transmembrane region" description="Helical" evidence="13">
    <location>
        <begin position="285"/>
        <end position="309"/>
    </location>
</feature>
<evidence type="ECO:0000256" key="10">
    <source>
        <dbReference type="ARBA" id="ARBA00023136"/>
    </source>
</evidence>
<dbReference type="InterPro" id="IPR036890">
    <property type="entry name" value="HATPase_C_sf"/>
</dbReference>
<comment type="catalytic activity">
    <reaction evidence="1">
        <text>ATP + protein L-histidine = ADP + protein N-phospho-L-histidine.</text>
        <dbReference type="EC" id="2.7.13.3"/>
    </reaction>
</comment>
<dbReference type="Proteomes" id="UP000185639">
    <property type="component" value="Unassembled WGS sequence"/>
</dbReference>
<keyword evidence="7 13" id="KW-0812">Transmembrane</keyword>
<feature type="coiled-coil region" evidence="12">
    <location>
        <begin position="762"/>
        <end position="789"/>
    </location>
</feature>
<evidence type="ECO:0000259" key="15">
    <source>
        <dbReference type="PROSITE" id="PS50110"/>
    </source>
</evidence>
<dbReference type="PROSITE" id="PS50110">
    <property type="entry name" value="RESPONSE_REGULATORY"/>
    <property type="match status" value="1"/>
</dbReference>
<feature type="transmembrane region" description="Helical" evidence="13">
    <location>
        <begin position="193"/>
        <end position="220"/>
    </location>
</feature>
<evidence type="ECO:0000256" key="3">
    <source>
        <dbReference type="ARBA" id="ARBA00006434"/>
    </source>
</evidence>
<feature type="transmembrane region" description="Helical" evidence="13">
    <location>
        <begin position="159"/>
        <end position="181"/>
    </location>
</feature>
<dbReference type="GO" id="GO:0022857">
    <property type="term" value="F:transmembrane transporter activity"/>
    <property type="evidence" value="ECO:0007669"/>
    <property type="project" value="InterPro"/>
</dbReference>
<evidence type="ECO:0000256" key="13">
    <source>
        <dbReference type="SAM" id="Phobius"/>
    </source>
</evidence>
<sequence length="1146" mass="126545">MIPDWHLLLLSLAYIAILFAVAWYGDKRAISGNPVHNRPLVYSLSLAVYCTSWTFYGAVGQAASSGWLFMAIYVGPIIFLLLLWPLLERIIRITKEKRLTSIADFIATRYGKDHSLAILVTVVAVVGVIPYIALQLKAISTTYELLTQPLGFSHPIPELIFQDTAFYITLLMALFVVMFGTRDIDASEQHPGMILAVAFESVVKLVAMVAVGLWAIYSLYDTPGDVVRIARETDPNHPLFNSSFISVSFMLQTLLAGIAILCLPRQFQVGVIENESTGHIQSARWMFPLYLALMLLFVAPLALSGHLFMKDLGFSPDSYVVSLPLTMGADALAMFAFIGGASAATGMIIVATIAVSTMISNEVVLPVIFRRQQRDGQQLESVQQLVLTVRRLVIGLLLLSSYVFYRFAGGLESLAAIGLLSFAAIAQFAPALFGGLLWQGGNRQGAIAGILGGIFIWFQQLFWPVVSQQLGADSVDVLIPYALLGFDMDDFSFAVIVSLMVNITLYIVFSVVSTAPVRERMLANEFTSMRAAPERRPKSSLDCKVDDVRVVLERILGQEKSDSFFHVYQGTHGLQYDNAAASNELLHDAEELLGSVVGSSSARLIFSTLLGGEQIQLKDLTLLASEASNAYAMSREQLQAALENIRQGVSVIDRDLKLVAWNNRYSELFEYPSGFIHVGKPIEDVIAYNAMRGFCGEGEVEEQVQRRMQFLRTGSAHEFERQLPNGVVVSMQGHPMPDGGFVTSFTDITVHRQAERALKEANISLERRVEKRSEELDELAAQLIEANQSKTRFLAATGHDLMQPLNAAKLFASTLAQQSLSEKQSELLQHLEGSLQSAEEVLSHLVEISKLDSGNMEPKPMPVSLERILKPLRDEFGALAQERGIKLTVRHTTAWVISDAHWLRRIIQNFISNAVRYTESGGILVGCRFRGDTLRLEVWDTGPGIPDDKVEEIFREFRRLNNTRQDSKGLGLGLAIVERMAKRMDHPIQVTSKPGAGTCFAITLPLTAAQAEEAVAVHTTPQAASFAHLKAFCIDNDPEVLEGMKALLSSWGCDIFAAQNEIDAEDIPFKPDIMLADFQLDGDVTGLDVMSRLREKFGDIEIPGILITADPRTQVAEKAKQDGYQFLGKPVRPASLRALMRRIAKH</sequence>
<proteinExistence type="inferred from homology"/>
<dbReference type="Pfam" id="PF02518">
    <property type="entry name" value="HATPase_c"/>
    <property type="match status" value="1"/>
</dbReference>
<feature type="transmembrane region" description="Helical" evidence="13">
    <location>
        <begin position="65"/>
        <end position="87"/>
    </location>
</feature>
<comment type="subcellular location">
    <subcellularLocation>
        <location evidence="2">Membrane</location>
        <topology evidence="2">Multi-pass membrane protein</topology>
    </subcellularLocation>
</comment>
<evidence type="ECO:0000256" key="6">
    <source>
        <dbReference type="ARBA" id="ARBA00022679"/>
    </source>
</evidence>
<evidence type="ECO:0000256" key="9">
    <source>
        <dbReference type="ARBA" id="ARBA00022989"/>
    </source>
</evidence>
<evidence type="ECO:0000259" key="14">
    <source>
        <dbReference type="PROSITE" id="PS50109"/>
    </source>
</evidence>
<organism evidence="16 17">
    <name type="scientific">Thalassolituus maritimus</name>
    <dbReference type="NCBI Taxonomy" id="484498"/>
    <lineage>
        <taxon>Bacteria</taxon>
        <taxon>Pseudomonadati</taxon>
        <taxon>Pseudomonadota</taxon>
        <taxon>Gammaproteobacteria</taxon>
        <taxon>Oceanospirillales</taxon>
        <taxon>Oceanospirillaceae</taxon>
        <taxon>Thalassolituus</taxon>
    </lineage>
</organism>
<protein>
    <recommendedName>
        <fullName evidence="4">histidine kinase</fullName>
        <ecNumber evidence="4">2.7.13.3</ecNumber>
    </recommendedName>
</protein>
<evidence type="ECO:0000313" key="16">
    <source>
        <dbReference type="EMBL" id="SIS45607.1"/>
    </source>
</evidence>
<dbReference type="SUPFAM" id="SSF47384">
    <property type="entry name" value="Homodimeric domain of signal transducing histidine kinase"/>
    <property type="match status" value="1"/>
</dbReference>
<dbReference type="CDD" id="cd10322">
    <property type="entry name" value="SLC5sbd"/>
    <property type="match status" value="1"/>
</dbReference>
<dbReference type="AlphaFoldDB" id="A0A1N7J8K7"/>
<dbReference type="PROSITE" id="PS50283">
    <property type="entry name" value="NA_SOLUT_SYMP_3"/>
    <property type="match status" value="1"/>
</dbReference>
<dbReference type="GO" id="GO:0000155">
    <property type="term" value="F:phosphorelay sensor kinase activity"/>
    <property type="evidence" value="ECO:0007669"/>
    <property type="project" value="InterPro"/>
</dbReference>
<feature type="transmembrane region" description="Helical" evidence="13">
    <location>
        <begin position="331"/>
        <end position="364"/>
    </location>
</feature>
<dbReference type="OrthoDB" id="9764438at2"/>
<dbReference type="PRINTS" id="PR00344">
    <property type="entry name" value="BCTRLSENSOR"/>
</dbReference>
<dbReference type="InterPro" id="IPR011006">
    <property type="entry name" value="CheY-like_superfamily"/>
</dbReference>
<dbReference type="InterPro" id="IPR003594">
    <property type="entry name" value="HATPase_dom"/>
</dbReference>
<dbReference type="SUPFAM" id="SSF52172">
    <property type="entry name" value="CheY-like"/>
    <property type="match status" value="1"/>
</dbReference>
<keyword evidence="12" id="KW-0175">Coiled coil</keyword>
<keyword evidence="9 13" id="KW-1133">Transmembrane helix</keyword>
<dbReference type="Gene3D" id="3.30.450.20">
    <property type="entry name" value="PAS domain"/>
    <property type="match status" value="1"/>
</dbReference>
<feature type="transmembrane region" description="Helical" evidence="13">
    <location>
        <begin position="491"/>
        <end position="512"/>
    </location>
</feature>
<dbReference type="GO" id="GO:0009927">
    <property type="term" value="F:histidine phosphotransfer kinase activity"/>
    <property type="evidence" value="ECO:0007669"/>
    <property type="project" value="TreeGrafter"/>
</dbReference>
<evidence type="ECO:0000256" key="2">
    <source>
        <dbReference type="ARBA" id="ARBA00004141"/>
    </source>
</evidence>
<feature type="transmembrane region" description="Helical" evidence="13">
    <location>
        <begin position="6"/>
        <end position="24"/>
    </location>
</feature>
<evidence type="ECO:0000256" key="5">
    <source>
        <dbReference type="ARBA" id="ARBA00022553"/>
    </source>
</evidence>
<keyword evidence="10 13" id="KW-0472">Membrane</keyword>
<dbReference type="SMART" id="SM00387">
    <property type="entry name" value="HATPase_c"/>
    <property type="match status" value="1"/>
</dbReference>
<dbReference type="PANTHER" id="PTHR43047:SF9">
    <property type="entry name" value="HISTIDINE KINASE"/>
    <property type="match status" value="1"/>
</dbReference>
<keyword evidence="5 11" id="KW-0597">Phosphoprotein</keyword>
<dbReference type="RefSeq" id="WP_076514085.1">
    <property type="nucleotide sequence ID" value="NZ_FTOH01000001.1"/>
</dbReference>
<dbReference type="CDD" id="cd00156">
    <property type="entry name" value="REC"/>
    <property type="match status" value="1"/>
</dbReference>
<dbReference type="Gene3D" id="3.30.565.10">
    <property type="entry name" value="Histidine kinase-like ATPase, C-terminal domain"/>
    <property type="match status" value="1"/>
</dbReference>
<evidence type="ECO:0000256" key="4">
    <source>
        <dbReference type="ARBA" id="ARBA00012438"/>
    </source>
</evidence>
<gene>
    <name evidence="16" type="ORF">SAMN05421686_101471</name>
</gene>
<feature type="modified residue" description="4-aspartylphosphate" evidence="11">
    <location>
        <position position="1077"/>
    </location>
</feature>
<dbReference type="Gene3D" id="1.20.1730.10">
    <property type="entry name" value="Sodium/glucose cotransporter"/>
    <property type="match status" value="1"/>
</dbReference>
<evidence type="ECO:0000256" key="8">
    <source>
        <dbReference type="ARBA" id="ARBA00022777"/>
    </source>
</evidence>
<dbReference type="InterPro" id="IPR038377">
    <property type="entry name" value="Na/Glc_symporter_sf"/>
</dbReference>
<dbReference type="SMART" id="SM00448">
    <property type="entry name" value="REC"/>
    <property type="match status" value="1"/>
</dbReference>
<dbReference type="EMBL" id="FTOH01000001">
    <property type="protein sequence ID" value="SIS45607.1"/>
    <property type="molecule type" value="Genomic_DNA"/>
</dbReference>
<keyword evidence="8" id="KW-0418">Kinase</keyword>
<dbReference type="CDD" id="cd00082">
    <property type="entry name" value="HisKA"/>
    <property type="match status" value="1"/>
</dbReference>
<dbReference type="Pfam" id="PF12860">
    <property type="entry name" value="PAS_7"/>
    <property type="match status" value="1"/>
</dbReference>
<dbReference type="SMART" id="SM00388">
    <property type="entry name" value="HisKA"/>
    <property type="match status" value="1"/>
</dbReference>
<evidence type="ECO:0000256" key="12">
    <source>
        <dbReference type="SAM" id="Coils"/>
    </source>
</evidence>
<comment type="similarity">
    <text evidence="3">Belongs to the sodium:solute symporter (SSF) (TC 2.A.21) family.</text>
</comment>
<name>A0A1N7J8K7_9GAMM</name>
<dbReference type="Gene3D" id="3.40.50.2300">
    <property type="match status" value="1"/>
</dbReference>
<feature type="domain" description="Response regulatory" evidence="15">
    <location>
        <begin position="1030"/>
        <end position="1144"/>
    </location>
</feature>
<dbReference type="InterPro" id="IPR001789">
    <property type="entry name" value="Sig_transdc_resp-reg_receiver"/>
</dbReference>
<dbReference type="FunFam" id="3.30.565.10:FF:000049">
    <property type="entry name" value="Two-component sensor histidine kinase"/>
    <property type="match status" value="1"/>
</dbReference>
<dbReference type="GO" id="GO:0005886">
    <property type="term" value="C:plasma membrane"/>
    <property type="evidence" value="ECO:0007669"/>
    <property type="project" value="TreeGrafter"/>
</dbReference>
<dbReference type="InterPro" id="IPR001734">
    <property type="entry name" value="Na/solute_symporter"/>
</dbReference>
<dbReference type="STRING" id="484498.SAMN05421686_101471"/>
<feature type="transmembrane region" description="Helical" evidence="13">
    <location>
        <begin position="40"/>
        <end position="59"/>
    </location>
</feature>
<evidence type="ECO:0000256" key="11">
    <source>
        <dbReference type="PROSITE-ProRule" id="PRU00169"/>
    </source>
</evidence>
<reference evidence="17" key="1">
    <citation type="submission" date="2017-01" db="EMBL/GenBank/DDBJ databases">
        <authorList>
            <person name="Varghese N."/>
            <person name="Submissions S."/>
        </authorList>
    </citation>
    <scope>NUCLEOTIDE SEQUENCE [LARGE SCALE GENOMIC DNA]</scope>
    <source>
        <strain evidence="17">DSM 24913</strain>
    </source>
</reference>
<dbReference type="InterPro" id="IPR003661">
    <property type="entry name" value="HisK_dim/P_dom"/>
</dbReference>
<accession>A0A1N7J8K7</accession>
<dbReference type="InterPro" id="IPR035965">
    <property type="entry name" value="PAS-like_dom_sf"/>
</dbReference>
<dbReference type="InterPro" id="IPR004358">
    <property type="entry name" value="Sig_transdc_His_kin-like_C"/>
</dbReference>
<dbReference type="NCBIfam" id="NF041832">
    <property type="entry name" value="near_NosP_CTERM"/>
    <property type="match status" value="1"/>
</dbReference>
<dbReference type="InterPro" id="IPR005467">
    <property type="entry name" value="His_kinase_dom"/>
</dbReference>
<feature type="transmembrane region" description="Helical" evidence="13">
    <location>
        <begin position="116"/>
        <end position="139"/>
    </location>
</feature>
<keyword evidence="6" id="KW-0808">Transferase</keyword>
<feature type="domain" description="Histidine kinase" evidence="14">
    <location>
        <begin position="796"/>
        <end position="1008"/>
    </location>
</feature>
<dbReference type="PROSITE" id="PS50109">
    <property type="entry name" value="HIS_KIN"/>
    <property type="match status" value="1"/>
</dbReference>
<feature type="transmembrane region" description="Helical" evidence="13">
    <location>
        <begin position="240"/>
        <end position="264"/>
    </location>
</feature>
<dbReference type="SUPFAM" id="SSF55785">
    <property type="entry name" value="PYP-like sensor domain (PAS domain)"/>
    <property type="match status" value="1"/>
</dbReference>
<dbReference type="PANTHER" id="PTHR43047">
    <property type="entry name" value="TWO-COMPONENT HISTIDINE PROTEIN KINASE"/>
    <property type="match status" value="1"/>
</dbReference>
<dbReference type="Pfam" id="PF00072">
    <property type="entry name" value="Response_reg"/>
    <property type="match status" value="1"/>
</dbReference>
<evidence type="ECO:0000313" key="17">
    <source>
        <dbReference type="Proteomes" id="UP000185639"/>
    </source>
</evidence>